<dbReference type="PANTHER" id="PTHR11207">
    <property type="entry name" value="RIBONUCLEASE III"/>
    <property type="match status" value="1"/>
</dbReference>
<evidence type="ECO:0000259" key="3">
    <source>
        <dbReference type="PROSITE" id="PS50137"/>
    </source>
</evidence>
<dbReference type="SMART" id="SM00358">
    <property type="entry name" value="DSRM"/>
    <property type="match status" value="1"/>
</dbReference>
<dbReference type="AlphaFoldDB" id="A0A0B2QFW6"/>
<name>A0A0B2QFW6_GLYSO</name>
<feature type="domain" description="DRBM" evidence="3">
    <location>
        <begin position="62"/>
        <end position="131"/>
    </location>
</feature>
<accession>A0A0B2QFW6</accession>
<dbReference type="GO" id="GO:0005634">
    <property type="term" value="C:nucleus"/>
    <property type="evidence" value="ECO:0007669"/>
    <property type="project" value="TreeGrafter"/>
</dbReference>
<sequence>MRDIFQSLDRRCGLQRCVTLPHPHFPKKKKAAEQDVARLALEGILHRTRDEGLSLVDQISPIFKSIMNEYAHKLHVEQPTYNTDKQLLGGVLPAFITSLVFNGTSYTGGPAGTKKDVEQSAAKAAILSIMGILPWVLEQLDVGSLED</sequence>
<dbReference type="PROSITE" id="PS50137">
    <property type="entry name" value="DS_RBD"/>
    <property type="match status" value="1"/>
</dbReference>
<keyword evidence="1 2" id="KW-0694">RNA-binding</keyword>
<protein>
    <submittedName>
        <fullName evidence="4">Double-stranded RNA-binding protein 4</fullName>
    </submittedName>
</protein>
<dbReference type="EMBL" id="KN659650">
    <property type="protein sequence ID" value="KHN18667.1"/>
    <property type="molecule type" value="Genomic_DNA"/>
</dbReference>
<dbReference type="GO" id="GO:0004525">
    <property type="term" value="F:ribonuclease III activity"/>
    <property type="evidence" value="ECO:0007669"/>
    <property type="project" value="TreeGrafter"/>
</dbReference>
<dbReference type="FunFam" id="3.30.160.20:FF:000071">
    <property type="entry name" value="Double-stranded RNA-binding protein 4"/>
    <property type="match status" value="1"/>
</dbReference>
<evidence type="ECO:0000256" key="1">
    <source>
        <dbReference type="ARBA" id="ARBA00022884"/>
    </source>
</evidence>
<evidence type="ECO:0000313" key="4">
    <source>
        <dbReference type="EMBL" id="KHN18667.1"/>
    </source>
</evidence>
<dbReference type="Gene3D" id="3.30.160.20">
    <property type="match status" value="1"/>
</dbReference>
<dbReference type="GO" id="GO:0003725">
    <property type="term" value="F:double-stranded RNA binding"/>
    <property type="evidence" value="ECO:0007669"/>
    <property type="project" value="TreeGrafter"/>
</dbReference>
<gene>
    <name evidence="4" type="ORF">glysoja_049087</name>
</gene>
<organism evidence="4">
    <name type="scientific">Glycine soja</name>
    <name type="common">Wild soybean</name>
    <dbReference type="NCBI Taxonomy" id="3848"/>
    <lineage>
        <taxon>Eukaryota</taxon>
        <taxon>Viridiplantae</taxon>
        <taxon>Streptophyta</taxon>
        <taxon>Embryophyta</taxon>
        <taxon>Tracheophyta</taxon>
        <taxon>Spermatophyta</taxon>
        <taxon>Magnoliopsida</taxon>
        <taxon>eudicotyledons</taxon>
        <taxon>Gunneridae</taxon>
        <taxon>Pentapetalae</taxon>
        <taxon>rosids</taxon>
        <taxon>fabids</taxon>
        <taxon>Fabales</taxon>
        <taxon>Fabaceae</taxon>
        <taxon>Papilionoideae</taxon>
        <taxon>50 kb inversion clade</taxon>
        <taxon>NPAAA clade</taxon>
        <taxon>indigoferoid/millettioid clade</taxon>
        <taxon>Phaseoleae</taxon>
        <taxon>Glycine</taxon>
        <taxon>Glycine subgen. Soja</taxon>
    </lineage>
</organism>
<dbReference type="SUPFAM" id="SSF54768">
    <property type="entry name" value="dsRNA-binding domain-like"/>
    <property type="match status" value="1"/>
</dbReference>
<reference evidence="4" key="1">
    <citation type="submission" date="2014-07" db="EMBL/GenBank/DDBJ databases">
        <title>Identification of a novel salt tolerance gene in wild soybean by whole-genome sequencing.</title>
        <authorList>
            <person name="Lam H.-M."/>
            <person name="Qi X."/>
            <person name="Li M.-W."/>
            <person name="Liu X."/>
            <person name="Xie M."/>
            <person name="Ni M."/>
            <person name="Xu X."/>
        </authorList>
    </citation>
    <scope>NUCLEOTIDE SEQUENCE [LARGE SCALE GENOMIC DNA]</scope>
    <source>
        <tissue evidence="4">Root</tissue>
    </source>
</reference>
<dbReference type="Proteomes" id="UP000053555">
    <property type="component" value="Unassembled WGS sequence"/>
</dbReference>
<evidence type="ECO:0000256" key="2">
    <source>
        <dbReference type="PROSITE-ProRule" id="PRU00266"/>
    </source>
</evidence>
<proteinExistence type="predicted"/>
<dbReference type="GO" id="GO:0010468">
    <property type="term" value="P:regulation of gene expression"/>
    <property type="evidence" value="ECO:0007669"/>
    <property type="project" value="TreeGrafter"/>
</dbReference>
<dbReference type="GO" id="GO:0006396">
    <property type="term" value="P:RNA processing"/>
    <property type="evidence" value="ECO:0007669"/>
    <property type="project" value="TreeGrafter"/>
</dbReference>
<dbReference type="InterPro" id="IPR014720">
    <property type="entry name" value="dsRBD_dom"/>
</dbReference>
<dbReference type="Pfam" id="PF00035">
    <property type="entry name" value="dsrm"/>
    <property type="match status" value="1"/>
</dbReference>
<dbReference type="PANTHER" id="PTHR11207:SF26">
    <property type="entry name" value="DOUBLE-STRANDED RNA-BINDING PROTEIN 4"/>
    <property type="match status" value="1"/>
</dbReference>